<evidence type="ECO:0000256" key="5">
    <source>
        <dbReference type="ARBA" id="ARBA00022989"/>
    </source>
</evidence>
<dbReference type="Pfam" id="PF04511">
    <property type="entry name" value="DER1"/>
    <property type="match status" value="1"/>
</dbReference>
<evidence type="ECO:0000256" key="7">
    <source>
        <dbReference type="RuleBase" id="RU363059"/>
    </source>
</evidence>
<comment type="subcellular location">
    <subcellularLocation>
        <location evidence="1 7">Endoplasmic reticulum membrane</location>
        <topology evidence="1 7">Multi-pass membrane protein</topology>
    </subcellularLocation>
</comment>
<comment type="similarity">
    <text evidence="2 7">Belongs to the derlin family.</text>
</comment>
<comment type="caution">
    <text evidence="7">Lacks conserved residue(s) required for the propagation of feature annotation.</text>
</comment>
<gene>
    <name evidence="9" type="ORF">QBC46DRAFT_370758</name>
</gene>
<comment type="function">
    <text evidence="7">May be involved in the degradation of misfolded endoplasmic reticulum (ER) luminal proteins.</text>
</comment>
<name>A0AAN6NHQ1_9PEZI</name>
<feature type="transmembrane region" description="Helical" evidence="7">
    <location>
        <begin position="97"/>
        <end position="130"/>
    </location>
</feature>
<dbReference type="PANTHER" id="PTHR11009">
    <property type="entry name" value="DER1-LIKE PROTEIN, DERLIN"/>
    <property type="match status" value="1"/>
</dbReference>
<evidence type="ECO:0000313" key="9">
    <source>
        <dbReference type="EMBL" id="KAK3946072.1"/>
    </source>
</evidence>
<dbReference type="EMBL" id="MU853753">
    <property type="protein sequence ID" value="KAK3946072.1"/>
    <property type="molecule type" value="Genomic_DNA"/>
</dbReference>
<organism evidence="9 10">
    <name type="scientific">Diplogelasinospora grovesii</name>
    <dbReference type="NCBI Taxonomy" id="303347"/>
    <lineage>
        <taxon>Eukaryota</taxon>
        <taxon>Fungi</taxon>
        <taxon>Dikarya</taxon>
        <taxon>Ascomycota</taxon>
        <taxon>Pezizomycotina</taxon>
        <taxon>Sordariomycetes</taxon>
        <taxon>Sordariomycetidae</taxon>
        <taxon>Sordariales</taxon>
        <taxon>Diplogelasinosporaceae</taxon>
        <taxon>Diplogelasinospora</taxon>
    </lineage>
</organism>
<proteinExistence type="inferred from homology"/>
<keyword evidence="5 7" id="KW-1133">Transmembrane helix</keyword>
<dbReference type="GO" id="GO:0006950">
    <property type="term" value="P:response to stress"/>
    <property type="evidence" value="ECO:0007669"/>
    <property type="project" value="UniProtKB-ARBA"/>
</dbReference>
<dbReference type="GO" id="GO:0005789">
    <property type="term" value="C:endoplasmic reticulum membrane"/>
    <property type="evidence" value="ECO:0007669"/>
    <property type="project" value="UniProtKB-SubCell"/>
</dbReference>
<dbReference type="Proteomes" id="UP001303473">
    <property type="component" value="Unassembled WGS sequence"/>
</dbReference>
<protein>
    <recommendedName>
        <fullName evidence="7">Derlin</fullName>
    </recommendedName>
</protein>
<evidence type="ECO:0000256" key="3">
    <source>
        <dbReference type="ARBA" id="ARBA00022692"/>
    </source>
</evidence>
<feature type="region of interest" description="Disordered" evidence="8">
    <location>
        <begin position="223"/>
        <end position="260"/>
    </location>
</feature>
<feature type="transmembrane region" description="Helical" evidence="7">
    <location>
        <begin position="142"/>
        <end position="164"/>
    </location>
</feature>
<evidence type="ECO:0000256" key="6">
    <source>
        <dbReference type="ARBA" id="ARBA00023136"/>
    </source>
</evidence>
<reference evidence="10" key="1">
    <citation type="journal article" date="2023" name="Mol. Phylogenet. Evol.">
        <title>Genome-scale phylogeny and comparative genomics of the fungal order Sordariales.</title>
        <authorList>
            <person name="Hensen N."/>
            <person name="Bonometti L."/>
            <person name="Westerberg I."/>
            <person name="Brannstrom I.O."/>
            <person name="Guillou S."/>
            <person name="Cros-Aarteil S."/>
            <person name="Calhoun S."/>
            <person name="Haridas S."/>
            <person name="Kuo A."/>
            <person name="Mondo S."/>
            <person name="Pangilinan J."/>
            <person name="Riley R."/>
            <person name="LaButti K."/>
            <person name="Andreopoulos B."/>
            <person name="Lipzen A."/>
            <person name="Chen C."/>
            <person name="Yan M."/>
            <person name="Daum C."/>
            <person name="Ng V."/>
            <person name="Clum A."/>
            <person name="Steindorff A."/>
            <person name="Ohm R.A."/>
            <person name="Martin F."/>
            <person name="Silar P."/>
            <person name="Natvig D.O."/>
            <person name="Lalanne C."/>
            <person name="Gautier V."/>
            <person name="Ament-Velasquez S.L."/>
            <person name="Kruys A."/>
            <person name="Hutchinson M.I."/>
            <person name="Powell A.J."/>
            <person name="Barry K."/>
            <person name="Miller A.N."/>
            <person name="Grigoriev I.V."/>
            <person name="Debuchy R."/>
            <person name="Gladieux P."/>
            <person name="Hiltunen Thoren M."/>
            <person name="Johannesson H."/>
        </authorList>
    </citation>
    <scope>NUCLEOTIDE SEQUENCE [LARGE SCALE GENOMIC DNA]</scope>
    <source>
        <strain evidence="10">CBS 340.73</strain>
    </source>
</reference>
<dbReference type="AlphaFoldDB" id="A0AAN6NHQ1"/>
<keyword evidence="6 7" id="KW-0472">Membrane</keyword>
<evidence type="ECO:0000256" key="4">
    <source>
        <dbReference type="ARBA" id="ARBA00022824"/>
    </source>
</evidence>
<keyword evidence="10" id="KW-1185">Reference proteome</keyword>
<keyword evidence="3 7" id="KW-0812">Transmembrane</keyword>
<evidence type="ECO:0000256" key="8">
    <source>
        <dbReference type="SAM" id="MobiDB-lite"/>
    </source>
</evidence>
<evidence type="ECO:0000256" key="2">
    <source>
        <dbReference type="ARBA" id="ARBA00008917"/>
    </source>
</evidence>
<keyword evidence="4 7" id="KW-0256">Endoplasmic reticulum</keyword>
<feature type="transmembrane region" description="Helical" evidence="7">
    <location>
        <begin position="20"/>
        <end position="41"/>
    </location>
</feature>
<dbReference type="InterPro" id="IPR007599">
    <property type="entry name" value="DER1"/>
</dbReference>
<sequence>MSEIMDAYWQAPPLARTLATAILVTSLGAHFYLIPYEWLYFSEDKLWRLPPQVWRLVTSFLLSSPQLGIILDPYFAYQYLSQLEMSNPKFNRKEDLVWYLVTVGGMIVVLNRLFFGNVFFLHGLTIALCYTAVQDQRGAKQGFFFFTVPAQLVPYCMLLASLLMSPGLIPLQITGIIAAHLHDFLTRLYPKFGGGVNLLPTPAFISRLVQTPRVVQRSYGTAIRSPAQAPSSGSSTGASTGSVLPDSWRTRGTGRRLGGE</sequence>
<feature type="compositionally biased region" description="Low complexity" evidence="8">
    <location>
        <begin position="225"/>
        <end position="242"/>
    </location>
</feature>
<dbReference type="InterPro" id="IPR035952">
    <property type="entry name" value="Rhomboid-like_sf"/>
</dbReference>
<evidence type="ECO:0000313" key="10">
    <source>
        <dbReference type="Proteomes" id="UP001303473"/>
    </source>
</evidence>
<evidence type="ECO:0000256" key="1">
    <source>
        <dbReference type="ARBA" id="ARBA00004477"/>
    </source>
</evidence>
<comment type="caution">
    <text evidence="9">The sequence shown here is derived from an EMBL/GenBank/DDBJ whole genome shotgun (WGS) entry which is preliminary data.</text>
</comment>
<accession>A0AAN6NHQ1</accession>
<dbReference type="SUPFAM" id="SSF144091">
    <property type="entry name" value="Rhomboid-like"/>
    <property type="match status" value="1"/>
</dbReference>